<protein>
    <recommendedName>
        <fullName evidence="6">Coiled-coil domain-containing protein 138</fullName>
    </recommendedName>
</protein>
<evidence type="ECO:0008006" key="6">
    <source>
        <dbReference type="Google" id="ProtNLM"/>
    </source>
</evidence>
<dbReference type="InterPro" id="IPR038798">
    <property type="entry name" value="CCDC138"/>
</dbReference>
<evidence type="ECO:0000259" key="3">
    <source>
        <dbReference type="Pfam" id="PF21037"/>
    </source>
</evidence>
<feature type="domain" description="Coiled-coil" evidence="2">
    <location>
        <begin position="257"/>
        <end position="538"/>
    </location>
</feature>
<dbReference type="Pfam" id="PF21035">
    <property type="entry name" value="CCDC138_C"/>
    <property type="match status" value="1"/>
</dbReference>
<gene>
    <name evidence="4" type="ORF">KC01_LOCUS13402</name>
</gene>
<accession>A0AAV2K428</accession>
<evidence type="ECO:0000313" key="5">
    <source>
        <dbReference type="Proteomes" id="UP001497482"/>
    </source>
</evidence>
<evidence type="ECO:0000259" key="2">
    <source>
        <dbReference type="Pfam" id="PF21035"/>
    </source>
</evidence>
<dbReference type="Pfam" id="PF21037">
    <property type="entry name" value="CCDC138_cc"/>
    <property type="match status" value="1"/>
</dbReference>
<dbReference type="Gene3D" id="1.20.5.340">
    <property type="match status" value="1"/>
</dbReference>
<dbReference type="InterPro" id="IPR048750">
    <property type="entry name" value="CCDC138_C"/>
</dbReference>
<evidence type="ECO:0000313" key="4">
    <source>
        <dbReference type="EMBL" id="CAL1582862.1"/>
    </source>
</evidence>
<evidence type="ECO:0000256" key="1">
    <source>
        <dbReference type="SAM" id="Coils"/>
    </source>
</evidence>
<dbReference type="Proteomes" id="UP001497482">
    <property type="component" value="Chromosome 15"/>
</dbReference>
<sequence length="548" mass="62630">MDKAEDFKGYSRVLHRLFKDVTITPHSSESEEEAEDYVALPRSDSLHLITGTDVTLPSCLNGSLGSRETDRRMNRSRRLCSSSSGAILEEMQKVYEQLQSERQKQLQWEKELQEREMKLKQQEDALQKVVGLEEMLHSQMLTAEEKHNHKILHLQNLLREKTKENKRLKTNFDTLKDLNDNMKKQLNELSEQNKGLERRSRRVQARLENLQRKYELGFALRGCQKVNVQSLENVIPPQKDKTKISNVIPSSKLLSLLMDWIVDKQTSSSQTHRGLKDVGHCFPPEISHNDRCLKVLPLLADQLSHTPLSESVLVRSLLRFIHAVLRQVDNSAQHVALSATLRRIGEEVSRPRSHLLSEDPEGVNEGSEKRTLYRCSCPETRILSVLIILRTVTQAEVLEPALAALRSDLSHEARRGLLLQFGGVSELMSVLKSGRTPAPVTDALLQLAQDSSYLKSFLEACSCHEFFHAASQVLRSRHLELSLLEKLCIILQKLSTIRKNQRLFESSRLRQRLEELQRSSGPSHTFLCLNLTSILHNLSQPLTQRRAP</sequence>
<dbReference type="EMBL" id="OZ035837">
    <property type="protein sequence ID" value="CAL1582862.1"/>
    <property type="molecule type" value="Genomic_DNA"/>
</dbReference>
<dbReference type="AlphaFoldDB" id="A0AAV2K428"/>
<feature type="domain" description="Coiled-coil-domain-containing protein 138 coiled-coil" evidence="3">
    <location>
        <begin position="163"/>
        <end position="217"/>
    </location>
</feature>
<keyword evidence="5" id="KW-1185">Reference proteome</keyword>
<dbReference type="PANTHER" id="PTHR34523:SF1">
    <property type="entry name" value="COILED-COIL DOMAIN-CONTAINING PROTEIN 138"/>
    <property type="match status" value="1"/>
</dbReference>
<organism evidence="4 5">
    <name type="scientific">Knipowitschia caucasica</name>
    <name type="common">Caucasian dwarf goby</name>
    <name type="synonym">Pomatoschistus caucasicus</name>
    <dbReference type="NCBI Taxonomy" id="637954"/>
    <lineage>
        <taxon>Eukaryota</taxon>
        <taxon>Metazoa</taxon>
        <taxon>Chordata</taxon>
        <taxon>Craniata</taxon>
        <taxon>Vertebrata</taxon>
        <taxon>Euteleostomi</taxon>
        <taxon>Actinopterygii</taxon>
        <taxon>Neopterygii</taxon>
        <taxon>Teleostei</taxon>
        <taxon>Neoteleostei</taxon>
        <taxon>Acanthomorphata</taxon>
        <taxon>Gobiaria</taxon>
        <taxon>Gobiiformes</taxon>
        <taxon>Gobioidei</taxon>
        <taxon>Gobiidae</taxon>
        <taxon>Gobiinae</taxon>
        <taxon>Knipowitschia</taxon>
    </lineage>
</organism>
<reference evidence="4 5" key="1">
    <citation type="submission" date="2024-04" db="EMBL/GenBank/DDBJ databases">
        <authorList>
            <person name="Waldvogel A.-M."/>
            <person name="Schoenle A."/>
        </authorList>
    </citation>
    <scope>NUCLEOTIDE SEQUENCE [LARGE SCALE GENOMIC DNA]</scope>
</reference>
<dbReference type="InterPro" id="IPR048751">
    <property type="entry name" value="CCDC138_CC"/>
</dbReference>
<name>A0AAV2K428_KNICA</name>
<keyword evidence="1" id="KW-0175">Coiled coil</keyword>
<feature type="coiled-coil region" evidence="1">
    <location>
        <begin position="103"/>
        <end position="213"/>
    </location>
</feature>
<dbReference type="PANTHER" id="PTHR34523">
    <property type="entry name" value="COILED-COIL DOMAIN-CONTAINING PROTEIN 138"/>
    <property type="match status" value="1"/>
</dbReference>
<proteinExistence type="predicted"/>